<dbReference type="Proteomes" id="UP000029492">
    <property type="component" value="Chromosome"/>
</dbReference>
<organism evidence="1 2">
    <name type="scientific">Methylobacterium oryzae CBMB20</name>
    <dbReference type="NCBI Taxonomy" id="693986"/>
    <lineage>
        <taxon>Bacteria</taxon>
        <taxon>Pseudomonadati</taxon>
        <taxon>Pseudomonadota</taxon>
        <taxon>Alphaproteobacteria</taxon>
        <taxon>Hyphomicrobiales</taxon>
        <taxon>Methylobacteriaceae</taxon>
        <taxon>Methylobacterium</taxon>
    </lineage>
</organism>
<reference evidence="1 2" key="1">
    <citation type="journal article" date="2014" name="PLoS ONE">
        <title>Genome Information of Methylobacterium oryzae, a Plant-Probiotic Methylotroph in the Phyllosphere.</title>
        <authorList>
            <person name="Kwak M.J."/>
            <person name="Jeong H."/>
            <person name="Madhaiyan M."/>
            <person name="Lee Y."/>
            <person name="Sa T.M."/>
            <person name="Oh T.K."/>
            <person name="Kim J.F."/>
        </authorList>
    </citation>
    <scope>NUCLEOTIDE SEQUENCE [LARGE SCALE GENOMIC DNA]</scope>
    <source>
        <strain evidence="1 2">CBMB20</strain>
    </source>
</reference>
<accession>A0A089P1N6</accession>
<protein>
    <submittedName>
        <fullName evidence="1">Protein of unassigned function</fullName>
    </submittedName>
</protein>
<dbReference type="HOGENOM" id="CLU_193721_0_0_5"/>
<evidence type="ECO:0000313" key="1">
    <source>
        <dbReference type="EMBL" id="AIQ93567.1"/>
    </source>
</evidence>
<gene>
    <name evidence="1" type="ORF">MOC_5812</name>
</gene>
<dbReference type="KEGG" id="mor:MOC_5812"/>
<dbReference type="STRING" id="693986.MOC_5812"/>
<name>A0A089P1N6_9HYPH</name>
<proteinExistence type="predicted"/>
<evidence type="ECO:0000313" key="2">
    <source>
        <dbReference type="Proteomes" id="UP000029492"/>
    </source>
</evidence>
<keyword evidence="2" id="KW-1185">Reference proteome</keyword>
<dbReference type="AlphaFoldDB" id="A0A089P1N6"/>
<sequence length="47" mass="5043">MLWTGAADDEQTALDAMAREAGYRDFSSLPDAIRADGIEAAKLDLIS</sequence>
<dbReference type="EMBL" id="CP003811">
    <property type="protein sequence ID" value="AIQ93567.1"/>
    <property type="molecule type" value="Genomic_DNA"/>
</dbReference>